<sequence length="59" mass="7222">MTEDRRTKGHVKKIRMRQCVKDFGKYSFPHRNVCYTLYKYSFHIRKLLQEIPPVFMVLS</sequence>
<gene>
    <name evidence="1" type="ORF">E2C01_023612</name>
</gene>
<evidence type="ECO:0000313" key="1">
    <source>
        <dbReference type="EMBL" id="MPC30351.1"/>
    </source>
</evidence>
<proteinExistence type="predicted"/>
<protein>
    <submittedName>
        <fullName evidence="1">Uncharacterized protein</fullName>
    </submittedName>
</protein>
<reference evidence="1 2" key="1">
    <citation type="submission" date="2019-05" db="EMBL/GenBank/DDBJ databases">
        <title>Another draft genome of Portunus trituberculatus and its Hox gene families provides insights of decapod evolution.</title>
        <authorList>
            <person name="Jeong J.-H."/>
            <person name="Song I."/>
            <person name="Kim S."/>
            <person name="Choi T."/>
            <person name="Kim D."/>
            <person name="Ryu S."/>
            <person name="Kim W."/>
        </authorList>
    </citation>
    <scope>NUCLEOTIDE SEQUENCE [LARGE SCALE GENOMIC DNA]</scope>
    <source>
        <tissue evidence="1">Muscle</tissue>
    </source>
</reference>
<dbReference type="EMBL" id="VSRR010002237">
    <property type="protein sequence ID" value="MPC30351.1"/>
    <property type="molecule type" value="Genomic_DNA"/>
</dbReference>
<dbReference type="Proteomes" id="UP000324222">
    <property type="component" value="Unassembled WGS sequence"/>
</dbReference>
<name>A0A5B7E8G2_PORTR</name>
<dbReference type="AlphaFoldDB" id="A0A5B7E8G2"/>
<keyword evidence="2" id="KW-1185">Reference proteome</keyword>
<comment type="caution">
    <text evidence="1">The sequence shown here is derived from an EMBL/GenBank/DDBJ whole genome shotgun (WGS) entry which is preliminary data.</text>
</comment>
<evidence type="ECO:0000313" key="2">
    <source>
        <dbReference type="Proteomes" id="UP000324222"/>
    </source>
</evidence>
<organism evidence="1 2">
    <name type="scientific">Portunus trituberculatus</name>
    <name type="common">Swimming crab</name>
    <name type="synonym">Neptunus trituberculatus</name>
    <dbReference type="NCBI Taxonomy" id="210409"/>
    <lineage>
        <taxon>Eukaryota</taxon>
        <taxon>Metazoa</taxon>
        <taxon>Ecdysozoa</taxon>
        <taxon>Arthropoda</taxon>
        <taxon>Crustacea</taxon>
        <taxon>Multicrustacea</taxon>
        <taxon>Malacostraca</taxon>
        <taxon>Eumalacostraca</taxon>
        <taxon>Eucarida</taxon>
        <taxon>Decapoda</taxon>
        <taxon>Pleocyemata</taxon>
        <taxon>Brachyura</taxon>
        <taxon>Eubrachyura</taxon>
        <taxon>Portunoidea</taxon>
        <taxon>Portunidae</taxon>
        <taxon>Portuninae</taxon>
        <taxon>Portunus</taxon>
    </lineage>
</organism>
<accession>A0A5B7E8G2</accession>